<dbReference type="Gene3D" id="3.40.50.1000">
    <property type="entry name" value="HAD superfamily/HAD-like"/>
    <property type="match status" value="1"/>
</dbReference>
<evidence type="ECO:0000313" key="1">
    <source>
        <dbReference type="EMBL" id="TDV56306.1"/>
    </source>
</evidence>
<dbReference type="InterPro" id="IPR023214">
    <property type="entry name" value="HAD_sf"/>
</dbReference>
<organism evidence="1 2">
    <name type="scientific">Actinophytocola oryzae</name>
    <dbReference type="NCBI Taxonomy" id="502181"/>
    <lineage>
        <taxon>Bacteria</taxon>
        <taxon>Bacillati</taxon>
        <taxon>Actinomycetota</taxon>
        <taxon>Actinomycetes</taxon>
        <taxon>Pseudonocardiales</taxon>
        <taxon>Pseudonocardiaceae</taxon>
    </lineage>
</organism>
<protein>
    <submittedName>
        <fullName evidence="1">HAD superfamily hydrolase (TIGR01493 family)/HAD superfamily hydrolase (TIGR01509 family)/HAD superfamily hydrolase (TIGR01549 family)</fullName>
    </submittedName>
</protein>
<dbReference type="SFLD" id="SFLDG01129">
    <property type="entry name" value="C1.5:_HAD__Beta-PGM__Phosphata"/>
    <property type="match status" value="1"/>
</dbReference>
<dbReference type="GO" id="GO:0016787">
    <property type="term" value="F:hydrolase activity"/>
    <property type="evidence" value="ECO:0007669"/>
    <property type="project" value="UniProtKB-KW"/>
</dbReference>
<dbReference type="PRINTS" id="PR00413">
    <property type="entry name" value="HADHALOGNASE"/>
</dbReference>
<dbReference type="InterPro" id="IPR036412">
    <property type="entry name" value="HAD-like_sf"/>
</dbReference>
<dbReference type="SUPFAM" id="SSF56784">
    <property type="entry name" value="HAD-like"/>
    <property type="match status" value="1"/>
</dbReference>
<proteinExistence type="predicted"/>
<name>A0A4R7W194_9PSEU</name>
<dbReference type="NCBIfam" id="TIGR01509">
    <property type="entry name" value="HAD-SF-IA-v3"/>
    <property type="match status" value="1"/>
</dbReference>
<gene>
    <name evidence="1" type="ORF">CLV71_102372</name>
</gene>
<dbReference type="PANTHER" id="PTHR46649:SF4">
    <property type="entry name" value="HALOACID DEHALOGENASE-LIKE HYDROLASE (HAD) SUPERFAMILY PROTEIN"/>
    <property type="match status" value="1"/>
</dbReference>
<dbReference type="SFLD" id="SFLDS00003">
    <property type="entry name" value="Haloacid_Dehalogenase"/>
    <property type="match status" value="1"/>
</dbReference>
<evidence type="ECO:0000313" key="2">
    <source>
        <dbReference type="Proteomes" id="UP000294927"/>
    </source>
</evidence>
<keyword evidence="2" id="KW-1185">Reference proteome</keyword>
<dbReference type="AlphaFoldDB" id="A0A4R7W194"/>
<dbReference type="InterPro" id="IPR006439">
    <property type="entry name" value="HAD-SF_hydro_IA"/>
</dbReference>
<dbReference type="Proteomes" id="UP000294927">
    <property type="component" value="Unassembled WGS sequence"/>
</dbReference>
<reference evidence="1 2" key="1">
    <citation type="submission" date="2019-03" db="EMBL/GenBank/DDBJ databases">
        <title>Genomic Encyclopedia of Archaeal and Bacterial Type Strains, Phase II (KMG-II): from individual species to whole genera.</title>
        <authorList>
            <person name="Goeker M."/>
        </authorList>
    </citation>
    <scope>NUCLEOTIDE SEQUENCE [LARGE SCALE GENOMIC DNA]</scope>
    <source>
        <strain evidence="1 2">DSM 45499</strain>
    </source>
</reference>
<dbReference type="PANTHER" id="PTHR46649">
    <property type="match status" value="1"/>
</dbReference>
<dbReference type="EMBL" id="SOCP01000002">
    <property type="protein sequence ID" value="TDV56306.1"/>
    <property type="molecule type" value="Genomic_DNA"/>
</dbReference>
<dbReference type="Pfam" id="PF00702">
    <property type="entry name" value="Hydrolase"/>
    <property type="match status" value="1"/>
</dbReference>
<dbReference type="OrthoDB" id="9810501at2"/>
<accession>A0A4R7W194</accession>
<dbReference type="NCBIfam" id="TIGR01549">
    <property type="entry name" value="HAD-SF-IA-v1"/>
    <property type="match status" value="1"/>
</dbReference>
<dbReference type="RefSeq" id="WP_133901561.1">
    <property type="nucleotide sequence ID" value="NZ_SOCP01000002.1"/>
</dbReference>
<comment type="caution">
    <text evidence="1">The sequence shown here is derived from an EMBL/GenBank/DDBJ whole genome shotgun (WGS) entry which is preliminary data.</text>
</comment>
<sequence>MARNVDAVLFDFSATLFDDAAVLTVTGVRAAAGERGVALDDEQAARLVEVSLATVDAPAGHARREGCDRSADRHRTVWTELLTEAATGFLPGQEPRTLADAVYACLTDPLSWRAYPDTAPVLTSLHRAGIALGVVSNIGWDIRPAFAALGVAELVTSFTLSCEHGAVKPEPALFEAACTRLGVPAERALFVGDDPVRDGAATAVGMPVYLLPNHRAADRPRGLAAVLAIAGC</sequence>
<dbReference type="Gene3D" id="1.20.120.1600">
    <property type="match status" value="1"/>
</dbReference>
<keyword evidence="1" id="KW-0378">Hydrolase</keyword>